<comment type="caution">
    <text evidence="1">The sequence shown here is derived from an EMBL/GenBank/DDBJ whole genome shotgun (WGS) entry which is preliminary data.</text>
</comment>
<evidence type="ECO:0000313" key="2">
    <source>
        <dbReference type="Proteomes" id="UP001049200"/>
    </source>
</evidence>
<sequence length="260" mass="29903">MIVPLRKQKPDGSLYTRFPDIERALVELGGIPAKDIVSRTRLPKGEPGYVPTECVLHFVRRSCRTNDQVLFEQLFKVLAERVRRAMPRVENPDGSLSLVRSQVFEQVYDKLVTLLLQERAGYEERLDFFEIHFNGGLARLKLDAQDKAWKEDNRNTDLGAEEENGELDINVQQAVGSYDLFDATILDDYIYRSRLDAAMDELPPLQQRIIEMLRQGVQIDSNDPDTATISKSLGKSEKTIRTHRDMAFSRIRMFITRGEK</sequence>
<evidence type="ECO:0000313" key="1">
    <source>
        <dbReference type="EMBL" id="MBV4524075.1"/>
    </source>
</evidence>
<gene>
    <name evidence="1" type="ORF">KVG88_28810</name>
</gene>
<name>A0ABS6QYS5_9PSED</name>
<accession>A0ABS6QYS5</accession>
<organism evidence="1 2">
    <name type="scientific">Pseudomonas azerbaijanoccidentalis</name>
    <dbReference type="NCBI Taxonomy" id="2842347"/>
    <lineage>
        <taxon>Bacteria</taxon>
        <taxon>Pseudomonadati</taxon>
        <taxon>Pseudomonadota</taxon>
        <taxon>Gammaproteobacteria</taxon>
        <taxon>Pseudomonadales</taxon>
        <taxon>Pseudomonadaceae</taxon>
        <taxon>Pseudomonas</taxon>
    </lineage>
</organism>
<protein>
    <submittedName>
        <fullName evidence="1">Sigma-70 family RNA polymerase sigma factor</fullName>
    </submittedName>
</protein>
<dbReference type="Proteomes" id="UP001049200">
    <property type="component" value="Unassembled WGS sequence"/>
</dbReference>
<keyword evidence="2" id="KW-1185">Reference proteome</keyword>
<reference evidence="1" key="1">
    <citation type="submission" date="2021-06" db="EMBL/GenBank/DDBJ databases">
        <title>Updating the genus Pseudomonas: Description of 43 new species and partition of the Pseudomonas putida group.</title>
        <authorList>
            <person name="Girard L."/>
            <person name="Lood C."/>
            <person name="Vandamme P."/>
            <person name="Rokni-Zadeh H."/>
            <person name="Van Noort V."/>
            <person name="Hofte M."/>
            <person name="Lavigne R."/>
            <person name="De Mot R."/>
        </authorList>
    </citation>
    <scope>NUCLEOTIDE SEQUENCE</scope>
    <source>
        <strain evidence="1">SWRI74</strain>
    </source>
</reference>
<dbReference type="RefSeq" id="WP_217873399.1">
    <property type="nucleotide sequence ID" value="NZ_JAHSTU010000012.1"/>
</dbReference>
<proteinExistence type="predicted"/>
<dbReference type="EMBL" id="JAHSTU010000012">
    <property type="protein sequence ID" value="MBV4524075.1"/>
    <property type="molecule type" value="Genomic_DNA"/>
</dbReference>